<dbReference type="GO" id="GO:0015940">
    <property type="term" value="P:pantothenate biosynthetic process"/>
    <property type="evidence" value="ECO:0007669"/>
    <property type="project" value="UniProtKB-UniPathway"/>
</dbReference>
<evidence type="ECO:0000259" key="5">
    <source>
        <dbReference type="Pfam" id="PF02558"/>
    </source>
</evidence>
<dbReference type="EMBL" id="CP054705">
    <property type="protein sequence ID" value="QQK74456.1"/>
    <property type="molecule type" value="Genomic_DNA"/>
</dbReference>
<dbReference type="NCBIfam" id="TIGR00745">
    <property type="entry name" value="apbA_panE"/>
    <property type="match status" value="1"/>
</dbReference>
<organism evidence="7 8">
    <name type="scientific">Salicibibacter cibarius</name>
    <dbReference type="NCBI Taxonomy" id="2743000"/>
    <lineage>
        <taxon>Bacteria</taxon>
        <taxon>Bacillati</taxon>
        <taxon>Bacillota</taxon>
        <taxon>Bacilli</taxon>
        <taxon>Bacillales</taxon>
        <taxon>Bacillaceae</taxon>
        <taxon>Salicibibacter</taxon>
    </lineage>
</organism>
<gene>
    <name evidence="7" type="ORF">HUG15_01755</name>
</gene>
<dbReference type="PANTHER" id="PTHR21708:SF26">
    <property type="entry name" value="2-DEHYDROPANTOATE 2-REDUCTASE"/>
    <property type="match status" value="1"/>
</dbReference>
<comment type="pathway">
    <text evidence="4">Cofactor biosynthesis; (R)-pantothenate biosynthesis; (R)-pantoate from 3-methyl-2-oxobutanoate: step 2/2.</text>
</comment>
<evidence type="ECO:0000313" key="8">
    <source>
        <dbReference type="Proteomes" id="UP000595823"/>
    </source>
</evidence>
<dbReference type="KEGG" id="scia:HUG15_01755"/>
<dbReference type="SUPFAM" id="SSF48179">
    <property type="entry name" value="6-phosphogluconate dehydrogenase C-terminal domain-like"/>
    <property type="match status" value="1"/>
</dbReference>
<dbReference type="InterPro" id="IPR003710">
    <property type="entry name" value="ApbA"/>
</dbReference>
<comment type="catalytic activity">
    <reaction evidence="4">
        <text>(R)-pantoate + NADP(+) = 2-dehydropantoate + NADPH + H(+)</text>
        <dbReference type="Rhea" id="RHEA:16233"/>
        <dbReference type="ChEBI" id="CHEBI:11561"/>
        <dbReference type="ChEBI" id="CHEBI:15378"/>
        <dbReference type="ChEBI" id="CHEBI:15980"/>
        <dbReference type="ChEBI" id="CHEBI:57783"/>
        <dbReference type="ChEBI" id="CHEBI:58349"/>
        <dbReference type="EC" id="1.1.1.169"/>
    </reaction>
</comment>
<dbReference type="AlphaFoldDB" id="A0A7T6Z1A9"/>
<dbReference type="Gene3D" id="1.10.1040.10">
    <property type="entry name" value="N-(1-d-carboxylethyl)-l-norvaline Dehydrogenase, domain 2"/>
    <property type="match status" value="1"/>
</dbReference>
<name>A0A7T6Z1A9_9BACI</name>
<dbReference type="GO" id="GO:0005737">
    <property type="term" value="C:cytoplasm"/>
    <property type="evidence" value="ECO:0007669"/>
    <property type="project" value="TreeGrafter"/>
</dbReference>
<dbReference type="Gene3D" id="3.40.50.720">
    <property type="entry name" value="NAD(P)-binding Rossmann-like Domain"/>
    <property type="match status" value="1"/>
</dbReference>
<dbReference type="FunFam" id="1.10.1040.10:FF:000017">
    <property type="entry name" value="2-dehydropantoate 2-reductase"/>
    <property type="match status" value="1"/>
</dbReference>
<evidence type="ECO:0000259" key="6">
    <source>
        <dbReference type="Pfam" id="PF08546"/>
    </source>
</evidence>
<protein>
    <recommendedName>
        <fullName evidence="4">2-dehydropantoate 2-reductase</fullName>
        <ecNumber evidence="4">1.1.1.169</ecNumber>
    </recommendedName>
    <alternativeName>
        <fullName evidence="4">Ketopantoate reductase</fullName>
    </alternativeName>
</protein>
<dbReference type="InterPro" id="IPR013752">
    <property type="entry name" value="KPA_reductase"/>
</dbReference>
<evidence type="ECO:0000256" key="4">
    <source>
        <dbReference type="RuleBase" id="RU362068"/>
    </source>
</evidence>
<dbReference type="EC" id="1.1.1.169" evidence="4"/>
<evidence type="ECO:0000256" key="1">
    <source>
        <dbReference type="ARBA" id="ARBA00007870"/>
    </source>
</evidence>
<proteinExistence type="inferred from homology"/>
<keyword evidence="4" id="KW-0566">Pantothenate biosynthesis</keyword>
<evidence type="ECO:0000256" key="3">
    <source>
        <dbReference type="ARBA" id="ARBA00023002"/>
    </source>
</evidence>
<sequence length="314" mass="33770">MKTLILGAGAMGSLFGGRLKQIGVDVTLYNRENDHVKKINQDGLRILDNDGNMTTVNIPVVSHPYNLSNRYDLIIVLVKAHATDKVLNQVLHTIDEDTAVLSLQNGIGNLESVKNAVPYSNVGIGGAGCGGGILENGTVGHRANGRTYIGFSEGVHSRVSESIADMFTRSGLPATVTTDIASIIWSKLIINIAFNGLTAITRLSNGNAIAPPEGKEIIKELVNEAARVAQAEGIELIYSDPVAECLRLGIENIGENKSSMLVDIIKERKTEIDYINGAIVDYGTKNAIPTPYNTLITNLVKLTEKSYEKIVTDV</sequence>
<comment type="similarity">
    <text evidence="1 4">Belongs to the ketopantoate reductase family.</text>
</comment>
<dbReference type="SUPFAM" id="SSF51735">
    <property type="entry name" value="NAD(P)-binding Rossmann-fold domains"/>
    <property type="match status" value="1"/>
</dbReference>
<reference evidence="7 8" key="1">
    <citation type="submission" date="2020-06" db="EMBL/GenBank/DDBJ databases">
        <title>Genomic analysis of Salicibibacter sp. NKC5-3.</title>
        <authorList>
            <person name="Oh Y.J."/>
        </authorList>
    </citation>
    <scope>NUCLEOTIDE SEQUENCE [LARGE SCALE GENOMIC DNA]</scope>
    <source>
        <strain evidence="7 8">NKC5-3</strain>
    </source>
</reference>
<dbReference type="RefSeq" id="WP_200126660.1">
    <property type="nucleotide sequence ID" value="NZ_CP054705.1"/>
</dbReference>
<keyword evidence="8" id="KW-1185">Reference proteome</keyword>
<dbReference type="InterPro" id="IPR051402">
    <property type="entry name" value="KPR-Related"/>
</dbReference>
<accession>A0A7T6Z1A9</accession>
<dbReference type="Proteomes" id="UP000595823">
    <property type="component" value="Chromosome"/>
</dbReference>
<dbReference type="InterPro" id="IPR008927">
    <property type="entry name" value="6-PGluconate_DH-like_C_sf"/>
</dbReference>
<dbReference type="GO" id="GO:0008677">
    <property type="term" value="F:2-dehydropantoate 2-reductase activity"/>
    <property type="evidence" value="ECO:0007669"/>
    <property type="project" value="UniProtKB-EC"/>
</dbReference>
<dbReference type="InterPro" id="IPR013328">
    <property type="entry name" value="6PGD_dom2"/>
</dbReference>
<dbReference type="InterPro" id="IPR036291">
    <property type="entry name" value="NAD(P)-bd_dom_sf"/>
</dbReference>
<dbReference type="UniPathway" id="UPA00028">
    <property type="reaction ID" value="UER00004"/>
</dbReference>
<evidence type="ECO:0000313" key="7">
    <source>
        <dbReference type="EMBL" id="QQK74456.1"/>
    </source>
</evidence>
<dbReference type="InterPro" id="IPR013332">
    <property type="entry name" value="KPR_N"/>
</dbReference>
<keyword evidence="2 4" id="KW-0521">NADP</keyword>
<evidence type="ECO:0000256" key="2">
    <source>
        <dbReference type="ARBA" id="ARBA00022857"/>
    </source>
</evidence>
<feature type="domain" description="Ketopantoate reductase N-terminal" evidence="5">
    <location>
        <begin position="4"/>
        <end position="151"/>
    </location>
</feature>
<dbReference type="Pfam" id="PF02558">
    <property type="entry name" value="ApbA"/>
    <property type="match status" value="1"/>
</dbReference>
<feature type="domain" description="Ketopantoate reductase C-terminal" evidence="6">
    <location>
        <begin position="179"/>
        <end position="302"/>
    </location>
</feature>
<dbReference type="Pfam" id="PF08546">
    <property type="entry name" value="ApbA_C"/>
    <property type="match status" value="1"/>
</dbReference>
<dbReference type="PANTHER" id="PTHR21708">
    <property type="entry name" value="PROBABLE 2-DEHYDROPANTOATE 2-REDUCTASE"/>
    <property type="match status" value="1"/>
</dbReference>
<comment type="function">
    <text evidence="4">Catalyzes the NADPH-dependent reduction of ketopantoate into pantoic acid.</text>
</comment>
<keyword evidence="3 4" id="KW-0560">Oxidoreductase</keyword>